<feature type="region of interest" description="Disordered" evidence="12">
    <location>
        <begin position="606"/>
        <end position="641"/>
    </location>
</feature>
<keyword evidence="6 11" id="KW-0010">Activator</keyword>
<dbReference type="STRING" id="215243.A0A0D2DEA9"/>
<dbReference type="HOGENOM" id="CLU_002210_0_0_1"/>
<dbReference type="EMBL" id="KN847337">
    <property type="protein sequence ID" value="KIW41393.1"/>
    <property type="molecule type" value="Genomic_DNA"/>
</dbReference>
<dbReference type="Pfam" id="PF18296">
    <property type="entry name" value="MID_MedPIWI"/>
    <property type="match status" value="1"/>
</dbReference>
<evidence type="ECO:0000256" key="2">
    <source>
        <dbReference type="ARBA" id="ARBA00009354"/>
    </source>
</evidence>
<evidence type="ECO:0000256" key="4">
    <source>
        <dbReference type="ARBA" id="ARBA00022491"/>
    </source>
</evidence>
<organism evidence="16 17">
    <name type="scientific">Exophiala oligosperma</name>
    <dbReference type="NCBI Taxonomy" id="215243"/>
    <lineage>
        <taxon>Eukaryota</taxon>
        <taxon>Fungi</taxon>
        <taxon>Dikarya</taxon>
        <taxon>Ascomycota</taxon>
        <taxon>Pezizomycotina</taxon>
        <taxon>Eurotiomycetes</taxon>
        <taxon>Chaetothyriomycetidae</taxon>
        <taxon>Chaetothyriales</taxon>
        <taxon>Herpotrichiellaceae</taxon>
        <taxon>Exophiala</taxon>
    </lineage>
</organism>
<evidence type="ECO:0000256" key="5">
    <source>
        <dbReference type="ARBA" id="ARBA00023015"/>
    </source>
</evidence>
<evidence type="ECO:0000256" key="8">
    <source>
        <dbReference type="ARBA" id="ARBA00023242"/>
    </source>
</evidence>
<reference evidence="16 17" key="1">
    <citation type="submission" date="2015-01" db="EMBL/GenBank/DDBJ databases">
        <title>The Genome Sequence of Exophiala oligosperma CBS72588.</title>
        <authorList>
            <consortium name="The Broad Institute Genomics Platform"/>
            <person name="Cuomo C."/>
            <person name="de Hoog S."/>
            <person name="Gorbushina A."/>
            <person name="Stielow B."/>
            <person name="Teixiera M."/>
            <person name="Abouelleil A."/>
            <person name="Chapman S.B."/>
            <person name="Priest M."/>
            <person name="Young S.K."/>
            <person name="Wortman J."/>
            <person name="Nusbaum C."/>
            <person name="Birren B."/>
        </authorList>
    </citation>
    <scope>NUCLEOTIDE SEQUENCE [LARGE SCALE GENOMIC DNA]</scope>
    <source>
        <strain evidence="16 17">CBS 72588</strain>
    </source>
</reference>
<dbReference type="RefSeq" id="XP_016261609.1">
    <property type="nucleotide sequence ID" value="XM_016408129.1"/>
</dbReference>
<evidence type="ECO:0000313" key="17">
    <source>
        <dbReference type="Proteomes" id="UP000053342"/>
    </source>
</evidence>
<feature type="region of interest" description="Disordered" evidence="12">
    <location>
        <begin position="675"/>
        <end position="719"/>
    </location>
</feature>
<accession>A0A0D2DEA9</accession>
<comment type="subcellular location">
    <subcellularLocation>
        <location evidence="1 11">Nucleus</location>
    </subcellularLocation>
</comment>
<keyword evidence="5 11" id="KW-0805">Transcription regulation</keyword>
<dbReference type="GeneID" id="27359029"/>
<dbReference type="PANTHER" id="PTHR48249">
    <property type="entry name" value="MEDIATOR OF RNA POLYMERASE II TRANSCRIPTION SUBUNIT 13"/>
    <property type="match status" value="1"/>
</dbReference>
<evidence type="ECO:0000313" key="16">
    <source>
        <dbReference type="EMBL" id="KIW41393.1"/>
    </source>
</evidence>
<evidence type="ECO:0000256" key="9">
    <source>
        <dbReference type="ARBA" id="ARBA00025661"/>
    </source>
</evidence>
<feature type="domain" description="MID" evidence="15">
    <location>
        <begin position="880"/>
        <end position="1041"/>
    </location>
</feature>
<dbReference type="VEuPathDB" id="FungiDB:PV06_06955"/>
<dbReference type="Pfam" id="PF11597">
    <property type="entry name" value="Med13_N"/>
    <property type="match status" value="1"/>
</dbReference>
<keyword evidence="7 11" id="KW-0804">Transcription</keyword>
<proteinExistence type="inferred from homology"/>
<keyword evidence="17" id="KW-1185">Reference proteome</keyword>
<evidence type="ECO:0000256" key="6">
    <source>
        <dbReference type="ARBA" id="ARBA00023159"/>
    </source>
</evidence>
<comment type="subunit">
    <text evidence="11">Component of the SRB8-11 complex, which itself associates with the Mediator complex.</text>
</comment>
<dbReference type="GO" id="GO:0003713">
    <property type="term" value="F:transcription coactivator activity"/>
    <property type="evidence" value="ECO:0007669"/>
    <property type="project" value="TreeGrafter"/>
</dbReference>
<evidence type="ECO:0000256" key="7">
    <source>
        <dbReference type="ARBA" id="ARBA00023163"/>
    </source>
</evidence>
<evidence type="ECO:0000256" key="1">
    <source>
        <dbReference type="ARBA" id="ARBA00004123"/>
    </source>
</evidence>
<evidence type="ECO:0000259" key="14">
    <source>
        <dbReference type="Pfam" id="PF11597"/>
    </source>
</evidence>
<feature type="domain" description="Mediator complex subunit Med13 C-terminal" evidence="13">
    <location>
        <begin position="1051"/>
        <end position="1369"/>
    </location>
</feature>
<name>A0A0D2DEA9_9EURO</name>
<comment type="similarity">
    <text evidence="2 11">Belongs to the Mediator complex subunit 13 family.</text>
</comment>
<dbReference type="GO" id="GO:0045944">
    <property type="term" value="P:positive regulation of transcription by RNA polymerase II"/>
    <property type="evidence" value="ECO:0007669"/>
    <property type="project" value="TreeGrafter"/>
</dbReference>
<dbReference type="InterPro" id="IPR051139">
    <property type="entry name" value="Mediator_complx_sub13"/>
</dbReference>
<dbReference type="OrthoDB" id="103819at2759"/>
<dbReference type="GO" id="GO:0016592">
    <property type="term" value="C:mediator complex"/>
    <property type="evidence" value="ECO:0007669"/>
    <property type="project" value="InterPro"/>
</dbReference>
<dbReference type="InterPro" id="IPR041285">
    <property type="entry name" value="MID_MedPIWI"/>
</dbReference>
<evidence type="ECO:0000256" key="3">
    <source>
        <dbReference type="ARBA" id="ARBA00019618"/>
    </source>
</evidence>
<feature type="compositionally biased region" description="Basic and acidic residues" evidence="12">
    <location>
        <begin position="625"/>
        <end position="641"/>
    </location>
</feature>
<dbReference type="PANTHER" id="PTHR48249:SF3">
    <property type="entry name" value="MEDIATOR OF RNA POLYMERASE II TRANSCRIPTION SUBUNIT 13"/>
    <property type="match status" value="1"/>
</dbReference>
<keyword evidence="8 11" id="KW-0539">Nucleus</keyword>
<dbReference type="InterPro" id="IPR021643">
    <property type="entry name" value="Mediator_Med13_N"/>
</dbReference>
<evidence type="ECO:0000256" key="10">
    <source>
        <dbReference type="ARBA" id="ARBA00032008"/>
    </source>
</evidence>
<evidence type="ECO:0000256" key="11">
    <source>
        <dbReference type="RuleBase" id="RU364134"/>
    </source>
</evidence>
<gene>
    <name evidence="16" type="ORF">PV06_06955</name>
</gene>
<protein>
    <recommendedName>
        <fullName evidence="3 11">Mediator of RNA polymerase II transcription subunit 13</fullName>
    </recommendedName>
    <alternativeName>
        <fullName evidence="10 11">Mediator complex subunit 13</fullName>
    </alternativeName>
</protein>
<dbReference type="Proteomes" id="UP000053342">
    <property type="component" value="Unassembled WGS sequence"/>
</dbReference>
<comment type="function">
    <text evidence="9 11">Component of the SRB8-11 complex. The SRB8-11 complex is a regulatory module of the Mediator complex which is itself involved in regulation of basal and activated RNA polymerase II-dependent transcription. The SRB8-11 complex may be involved in the transcriptional repression of a subset of genes regulated by Mediator. It may inhibit the association of the Mediator complex with RNA polymerase II to form the holoenzyme complex.</text>
</comment>
<sequence>MVEVMATNLDYPSNCATNVYTLNDFGEIAYIVCTVATPPTQDPAAFTSTPEATLARLRRTERQFREASILAALDVDNRQLFTFYKKVDIANAKDQKTLLTKFGYVLRSNTCTIAYKTAARLPDLMKPDQARLYRLFTTAIISSIKLLPNGDSTLQPFGPKLYIVRRGESDTEVDHFEPRNIWTLYRIDVQVIPSGQIVLTILKERHHVFRRVLDLGKELELERSAIPCNYPVYLAPLGRVARLTSNANGATSTILNYDEGQDAVPSHEVAPEKELWKEVLPAWLSEHTNITLDHGNVTWVEVQVAVHDVEPSPADNTTASSPPSSKLGSISWKTLLWPSSLCFTLDKGRTGLAETFGGNQDPIRFVRDWLVGTFSDNSNVNAQSHVPNMTDSDDDEPLFAETGTFDDPDHFQPFGPPAFPASQAVYPTPPDAVMTHATPGFSSLDGLAMTPANLPGKVSDFMRRSDVEMQDFDGMNNDGAMSGYYDEDLFEEMTEDQFEQGNAADEPNWDFFDRPGVDLKPRSAEDAGVKDADTAMHDIGDNNDSKVPLHENVNDEKYTEQSGVLISPSERIDYHQSLGPTDQTEMVGSSETGNLERVKLQTTQAAALDGGQYKSRTTAARRRSSIYEEVRPPGRSSHHDDKYTANGGFWFDPNPVAVSTNSSLKLLSVIQRSASSSSEDDESSDGDSSSPNQISSGRKALVPSRAWTEYHPGSPMTVTHQNEYDKATAETDIRQLLEVLKPVAIQPTPIIDIRTTNHVFRPDETLDQNLLQIAQILVDQVSQTSLISHADQDNKHKVLTDDHIDIIADLGVLGSSSSPMTLSQLVLMKADTPNVRPQGKISKLQPNQVRMKRADQPLVASLPILSFWDTLNLQPAHGLKDAIAFCVHPEGEDVADGCSNLLQRMSDTYNTCALGLHTVGRLSGMAGDGRVSYYSTAEASSNVRQVCQKMGSTLAAASDLTGTVLIYMISQDDSPAAYLEMCKAFNCLFESFAANTDRKSITDMALQIIPRSFVASPASLVVPPQAAYLKLALEVYNRLPPIDNSRSPAACDAAITLAKVENPVHLQLASTFASPLSNNGDYLHLAYSMTPDGRWIAAAWTDEQGRISLSMSYCTRWKDSRQVRPRQEIFKEMWLVSHDLMGKNRGLWRLAIVKHGFYMPLELQEWRQVFESSTTTQKRCSPMLLSAHLESMVKVFPRTITGKLVQTGQNVFGTPVSTPQAGVTSPDQHIPATPTPGGTAVINAPTPPEPGLDPNVELDLTLLDPAEESWGIILPYGLNQSKNMIEIRPAVVSAVLLKRRGPKIEEGFNSLEISLVYLASQAAVGFGQTAPDDLLEDVIKQYRGLLTLGVSRGCVDPLKESLPWHVATVARGSRALGEVL</sequence>
<evidence type="ECO:0000259" key="15">
    <source>
        <dbReference type="Pfam" id="PF18296"/>
    </source>
</evidence>
<dbReference type="Pfam" id="PF06333">
    <property type="entry name" value="Med13_C"/>
    <property type="match status" value="1"/>
</dbReference>
<evidence type="ECO:0000256" key="12">
    <source>
        <dbReference type="SAM" id="MobiDB-lite"/>
    </source>
</evidence>
<evidence type="ECO:0000259" key="13">
    <source>
        <dbReference type="Pfam" id="PF06333"/>
    </source>
</evidence>
<feature type="domain" description="Mediator complex subunit Med13 N-terminal" evidence="14">
    <location>
        <begin position="10"/>
        <end position="346"/>
    </location>
</feature>
<keyword evidence="4 11" id="KW-0678">Repressor</keyword>
<dbReference type="InterPro" id="IPR009401">
    <property type="entry name" value="Med13_C"/>
</dbReference>